<dbReference type="Proteomes" id="UP000663586">
    <property type="component" value="Chromosome"/>
</dbReference>
<name>A0A897MVD4_9EURY</name>
<keyword evidence="3" id="KW-1185">Reference proteome</keyword>
<dbReference type="KEGG" id="hara:AArcS_0993"/>
<dbReference type="InterPro" id="IPR036411">
    <property type="entry name" value="TorD-like_sf"/>
</dbReference>
<dbReference type="InterPro" id="IPR050289">
    <property type="entry name" value="TorD/DmsD_chaperones"/>
</dbReference>
<dbReference type="AlphaFoldDB" id="A0A897MVD4"/>
<gene>
    <name evidence="2" type="primary">torD2</name>
    <name evidence="2" type="ORF">AArcS_0993</name>
</gene>
<dbReference type="InterPro" id="IPR020945">
    <property type="entry name" value="DMSO/NO3_reduct_chaperone"/>
</dbReference>
<dbReference type="PANTHER" id="PTHR34227:SF1">
    <property type="entry name" value="DIMETHYL SULFOXIDE REDUCTASE CHAPERONE-RELATED"/>
    <property type="match status" value="1"/>
</dbReference>
<evidence type="ECO:0000313" key="2">
    <source>
        <dbReference type="EMBL" id="QSG02215.1"/>
    </source>
</evidence>
<sequence>MNTQHADLYAALASCFQHPGKDLVAAVQDGTLEATIESGVVSLSTASLEDVPPVEDAATVRREYLRTFEAFEGEYAPPAESAYEEWWDGTERGILSGPPASDMKRRYEALDAEVPPEYPADHVSLLLEYASLLLDAAQYEEYARFHAAHFDWIPAFRERVEETSDSAFYLWAVRLLDSVVGAMGEQYVD</sequence>
<protein>
    <submittedName>
        <fullName evidence="2">Putative component of anaerobic dehydrogenase</fullName>
    </submittedName>
</protein>
<dbReference type="GeneID" id="70684381"/>
<evidence type="ECO:0000256" key="1">
    <source>
        <dbReference type="ARBA" id="ARBA00023186"/>
    </source>
</evidence>
<dbReference type="PANTHER" id="PTHR34227">
    <property type="entry name" value="CHAPERONE PROTEIN YCDY"/>
    <property type="match status" value="1"/>
</dbReference>
<proteinExistence type="predicted"/>
<dbReference type="SUPFAM" id="SSF89155">
    <property type="entry name" value="TorD-like"/>
    <property type="match status" value="1"/>
</dbReference>
<reference evidence="2" key="1">
    <citation type="submission" date="2020-11" db="EMBL/GenBank/DDBJ databases">
        <title>Carbohydrate-dependent, anaerobic sulfur respiration: A novel catabolism in halophilic archaea.</title>
        <authorList>
            <person name="Sorokin D.Y."/>
            <person name="Messina E."/>
            <person name="Smedile F."/>
            <person name="La Cono V."/>
            <person name="Hallsworth J.E."/>
            <person name="Yakimov M.M."/>
        </authorList>
    </citation>
    <scope>NUCLEOTIDE SEQUENCE</scope>
    <source>
        <strain evidence="2">AArc-S</strain>
    </source>
</reference>
<organism evidence="2 3">
    <name type="scientific">Natranaeroarchaeum sulfidigenes</name>
    <dbReference type="NCBI Taxonomy" id="2784880"/>
    <lineage>
        <taxon>Archaea</taxon>
        <taxon>Methanobacteriati</taxon>
        <taxon>Methanobacteriota</taxon>
        <taxon>Stenosarchaea group</taxon>
        <taxon>Halobacteria</taxon>
        <taxon>Halobacteriales</taxon>
        <taxon>Natronoarchaeaceae</taxon>
        <taxon>Natranaeroarchaeum</taxon>
    </lineage>
</organism>
<dbReference type="RefSeq" id="WP_238479374.1">
    <property type="nucleotide sequence ID" value="NZ_CP064786.1"/>
</dbReference>
<keyword evidence="1" id="KW-0143">Chaperone</keyword>
<evidence type="ECO:0000313" key="3">
    <source>
        <dbReference type="Proteomes" id="UP000663586"/>
    </source>
</evidence>
<dbReference type="EMBL" id="CP064786">
    <property type="protein sequence ID" value="QSG02215.1"/>
    <property type="molecule type" value="Genomic_DNA"/>
</dbReference>
<accession>A0A897MVD4</accession>
<dbReference type="Gene3D" id="1.10.3480.10">
    <property type="entry name" value="TorD-like"/>
    <property type="match status" value="1"/>
</dbReference>
<dbReference type="Pfam" id="PF02613">
    <property type="entry name" value="Nitrate_red_del"/>
    <property type="match status" value="1"/>
</dbReference>